<evidence type="ECO:0000313" key="3">
    <source>
        <dbReference type="Proteomes" id="UP001307889"/>
    </source>
</evidence>
<sequence length="430" mass="49022">MIDVNLAELPLEILELIVNQLDPEEVNTSVSKINRRFAQVSYNVICKKLADLEQPISRRLMESKANLERLSTDTSLNDEILLVSKLTFYQILHSEYQILCAIYFNKRSVEKTSLAFHGIRSLKEFQKLLLTDRADFHDKTVSSMLDGLRNTNTEIFESFFQNIWKLSSNCAGLLILRLLDCSSCSTFDIAASHEQFPSSKHSTCHVSAKFDIADMSHTLASPPDLPTTNTELARKMLAAYVCDAVRWSNIFTSLRMRWICLDKALAIGRRQTSGWPEMDPLHPYCTGEEQTVEESLQPSHNGNGKVVRRLSKKMTTSRAKTSWTGTRVELQLWCQAEDVPERMLSEDYRTALQNYQGEYHFNKPLIYHGTEVEMEGEEADSSQEYHFNLKYVTNVRATASNSQGFVQTTITMSESTDAAQIRQIKKLIST</sequence>
<evidence type="ECO:0000313" key="2">
    <source>
        <dbReference type="EMBL" id="BET02473.1"/>
    </source>
</evidence>
<name>A0ABN7BHH2_9HEMI</name>
<gene>
    <name evidence="2" type="ORF">NTJ_15292</name>
</gene>
<reference evidence="2 3" key="1">
    <citation type="submission" date="2023-09" db="EMBL/GenBank/DDBJ databases">
        <title>Nesidiocoris tenuis whole genome shotgun sequence.</title>
        <authorList>
            <person name="Shibata T."/>
            <person name="Shimoda M."/>
            <person name="Kobayashi T."/>
            <person name="Uehara T."/>
        </authorList>
    </citation>
    <scope>NUCLEOTIDE SEQUENCE [LARGE SCALE GENOMIC DNA]</scope>
    <source>
        <strain evidence="2 3">Japan</strain>
    </source>
</reference>
<accession>A0ABN7BHH2</accession>
<protein>
    <recommendedName>
        <fullName evidence="1">F-box domain-containing protein</fullName>
    </recommendedName>
</protein>
<feature type="domain" description="F-box" evidence="1">
    <location>
        <begin position="3"/>
        <end position="52"/>
    </location>
</feature>
<dbReference type="EMBL" id="AP028922">
    <property type="protein sequence ID" value="BET02473.1"/>
    <property type="molecule type" value="Genomic_DNA"/>
</dbReference>
<proteinExistence type="predicted"/>
<organism evidence="2 3">
    <name type="scientific">Nesidiocoris tenuis</name>
    <dbReference type="NCBI Taxonomy" id="355587"/>
    <lineage>
        <taxon>Eukaryota</taxon>
        <taxon>Metazoa</taxon>
        <taxon>Ecdysozoa</taxon>
        <taxon>Arthropoda</taxon>
        <taxon>Hexapoda</taxon>
        <taxon>Insecta</taxon>
        <taxon>Pterygota</taxon>
        <taxon>Neoptera</taxon>
        <taxon>Paraneoptera</taxon>
        <taxon>Hemiptera</taxon>
        <taxon>Heteroptera</taxon>
        <taxon>Panheteroptera</taxon>
        <taxon>Cimicomorpha</taxon>
        <taxon>Miridae</taxon>
        <taxon>Dicyphina</taxon>
        <taxon>Nesidiocoris</taxon>
    </lineage>
</organism>
<dbReference type="Proteomes" id="UP001307889">
    <property type="component" value="Chromosome 14"/>
</dbReference>
<dbReference type="PROSITE" id="PS50181">
    <property type="entry name" value="FBOX"/>
    <property type="match status" value="1"/>
</dbReference>
<evidence type="ECO:0000259" key="1">
    <source>
        <dbReference type="PROSITE" id="PS50181"/>
    </source>
</evidence>
<keyword evidence="3" id="KW-1185">Reference proteome</keyword>
<dbReference type="InterPro" id="IPR001810">
    <property type="entry name" value="F-box_dom"/>
</dbReference>